<feature type="region of interest" description="Disordered" evidence="6">
    <location>
        <begin position="183"/>
        <end position="213"/>
    </location>
</feature>
<reference evidence="8" key="1">
    <citation type="submission" date="2023-03" db="EMBL/GenBank/DDBJ databases">
        <authorList>
            <person name="Julca I."/>
        </authorList>
    </citation>
    <scope>NUCLEOTIDE SEQUENCE</scope>
</reference>
<evidence type="ECO:0000256" key="7">
    <source>
        <dbReference type="SAM" id="Phobius"/>
    </source>
</evidence>
<evidence type="ECO:0000256" key="3">
    <source>
        <dbReference type="ARBA" id="ARBA00022692"/>
    </source>
</evidence>
<dbReference type="PANTHER" id="PTHR31621:SF66">
    <property type="entry name" value="PROTEIN DMP2"/>
    <property type="match status" value="1"/>
</dbReference>
<evidence type="ECO:0000256" key="1">
    <source>
        <dbReference type="ARBA" id="ARBA00004141"/>
    </source>
</evidence>
<name>A0AAV1EG51_OLDCO</name>
<evidence type="ECO:0000256" key="6">
    <source>
        <dbReference type="SAM" id="MobiDB-lite"/>
    </source>
</evidence>
<dbReference type="AlphaFoldDB" id="A0AAV1EG51"/>
<proteinExistence type="inferred from homology"/>
<evidence type="ECO:0000313" key="9">
    <source>
        <dbReference type="Proteomes" id="UP001161247"/>
    </source>
</evidence>
<dbReference type="PANTHER" id="PTHR31621">
    <property type="entry name" value="PROTEIN DMP3"/>
    <property type="match status" value="1"/>
</dbReference>
<dbReference type="EMBL" id="OX459126">
    <property type="protein sequence ID" value="CAI9118663.1"/>
    <property type="molecule type" value="Genomic_DNA"/>
</dbReference>
<comment type="similarity">
    <text evidence="2">Belongs to the plant DMP1 protein family.</text>
</comment>
<feature type="compositionally biased region" description="Low complexity" evidence="6">
    <location>
        <begin position="184"/>
        <end position="204"/>
    </location>
</feature>
<dbReference type="GO" id="GO:0010256">
    <property type="term" value="P:endomembrane system organization"/>
    <property type="evidence" value="ECO:0007669"/>
    <property type="project" value="TreeGrafter"/>
</dbReference>
<comment type="subcellular location">
    <subcellularLocation>
        <location evidence="1">Membrane</location>
        <topology evidence="1">Multi-pass membrane protein</topology>
    </subcellularLocation>
</comment>
<keyword evidence="5 7" id="KW-0472">Membrane</keyword>
<dbReference type="GO" id="GO:0016020">
    <property type="term" value="C:membrane"/>
    <property type="evidence" value="ECO:0007669"/>
    <property type="project" value="UniProtKB-SubCell"/>
</dbReference>
<evidence type="ECO:0000256" key="4">
    <source>
        <dbReference type="ARBA" id="ARBA00022989"/>
    </source>
</evidence>
<evidence type="ECO:0000256" key="5">
    <source>
        <dbReference type="ARBA" id="ARBA00023136"/>
    </source>
</evidence>
<dbReference type="InterPro" id="IPR007770">
    <property type="entry name" value="DMP"/>
</dbReference>
<keyword evidence="4 7" id="KW-1133">Transmembrane helix</keyword>
<sequence length="213" mass="22920">MATQSDQSGPSNTSKTFTGLGNLIRVLPTGTVFFYQFMNPILTNNGSCSSTNKIFSSLLFTVCGLSCFFSTFTDSYKDDQGHLHYGIATFKGFWPTSSDPASTTSVDFKSYRLQVGDFVHAFLSLIIFCVLSLLDSNTVHCFYPSFENTEKALMMALPPVIGSVAGAVFTTFPMRRRGVGYAESSSSKSSSPPSNSAVVAPVASGQQTPVQNV</sequence>
<organism evidence="8 9">
    <name type="scientific">Oldenlandia corymbosa var. corymbosa</name>
    <dbReference type="NCBI Taxonomy" id="529605"/>
    <lineage>
        <taxon>Eukaryota</taxon>
        <taxon>Viridiplantae</taxon>
        <taxon>Streptophyta</taxon>
        <taxon>Embryophyta</taxon>
        <taxon>Tracheophyta</taxon>
        <taxon>Spermatophyta</taxon>
        <taxon>Magnoliopsida</taxon>
        <taxon>eudicotyledons</taxon>
        <taxon>Gunneridae</taxon>
        <taxon>Pentapetalae</taxon>
        <taxon>asterids</taxon>
        <taxon>lamiids</taxon>
        <taxon>Gentianales</taxon>
        <taxon>Rubiaceae</taxon>
        <taxon>Rubioideae</taxon>
        <taxon>Spermacoceae</taxon>
        <taxon>Hedyotis-Oldenlandia complex</taxon>
        <taxon>Oldenlandia</taxon>
    </lineage>
</organism>
<feature type="transmembrane region" description="Helical" evidence="7">
    <location>
        <begin position="154"/>
        <end position="172"/>
    </location>
</feature>
<dbReference type="Pfam" id="PF05078">
    <property type="entry name" value="DUF679"/>
    <property type="match status" value="1"/>
</dbReference>
<feature type="transmembrane region" description="Helical" evidence="7">
    <location>
        <begin position="54"/>
        <end position="72"/>
    </location>
</feature>
<keyword evidence="9" id="KW-1185">Reference proteome</keyword>
<dbReference type="GO" id="GO:0005737">
    <property type="term" value="C:cytoplasm"/>
    <property type="evidence" value="ECO:0007669"/>
    <property type="project" value="UniProtKB-ARBA"/>
</dbReference>
<accession>A0AAV1EG51</accession>
<dbReference type="Proteomes" id="UP001161247">
    <property type="component" value="Chromosome 9"/>
</dbReference>
<gene>
    <name evidence="8" type="ORF">OLC1_LOCUS24476</name>
</gene>
<evidence type="ECO:0000256" key="2">
    <source>
        <dbReference type="ARBA" id="ARBA00008707"/>
    </source>
</evidence>
<feature type="transmembrane region" description="Helical" evidence="7">
    <location>
        <begin position="115"/>
        <end position="134"/>
    </location>
</feature>
<evidence type="ECO:0000313" key="8">
    <source>
        <dbReference type="EMBL" id="CAI9118663.1"/>
    </source>
</evidence>
<keyword evidence="3 7" id="KW-0812">Transmembrane</keyword>
<protein>
    <submittedName>
        <fullName evidence="8">OLC1v1020259C1</fullName>
    </submittedName>
</protein>